<dbReference type="Gene3D" id="3.30.160.60">
    <property type="entry name" value="Classic Zinc Finger"/>
    <property type="match status" value="1"/>
</dbReference>
<protein>
    <recommendedName>
        <fullName evidence="3">B box-type domain-containing protein</fullName>
    </recommendedName>
</protein>
<accession>A0A6J8ET88</accession>
<keyword evidence="1" id="KW-0862">Zinc</keyword>
<dbReference type="OrthoDB" id="10066958at2759"/>
<feature type="domain" description="B box-type" evidence="3">
    <location>
        <begin position="77"/>
        <end position="114"/>
    </location>
</feature>
<evidence type="ECO:0000256" key="2">
    <source>
        <dbReference type="SAM" id="Coils"/>
    </source>
</evidence>
<evidence type="ECO:0000256" key="1">
    <source>
        <dbReference type="PROSITE-ProRule" id="PRU00024"/>
    </source>
</evidence>
<dbReference type="GO" id="GO:0008270">
    <property type="term" value="F:zinc ion binding"/>
    <property type="evidence" value="ECO:0007669"/>
    <property type="project" value="UniProtKB-KW"/>
</dbReference>
<feature type="coiled-coil region" evidence="2">
    <location>
        <begin position="163"/>
        <end position="190"/>
    </location>
</feature>
<proteinExistence type="predicted"/>
<dbReference type="Proteomes" id="UP000507470">
    <property type="component" value="Unassembled WGS sequence"/>
</dbReference>
<evidence type="ECO:0000313" key="4">
    <source>
        <dbReference type="EMBL" id="CAC5422715.1"/>
    </source>
</evidence>
<evidence type="ECO:0000313" key="5">
    <source>
        <dbReference type="Proteomes" id="UP000507470"/>
    </source>
</evidence>
<name>A0A6J8ET88_MYTCO</name>
<keyword evidence="1" id="KW-0863">Zinc-finger</keyword>
<gene>
    <name evidence="4" type="ORF">MCOR_54748</name>
</gene>
<keyword evidence="5" id="KW-1185">Reference proteome</keyword>
<dbReference type="AlphaFoldDB" id="A0A6J8ET88"/>
<evidence type="ECO:0000259" key="3">
    <source>
        <dbReference type="PROSITE" id="PS50119"/>
    </source>
</evidence>
<dbReference type="SUPFAM" id="SSF57845">
    <property type="entry name" value="B-box zinc-binding domain"/>
    <property type="match status" value="1"/>
</dbReference>
<dbReference type="EMBL" id="CACVKT020009675">
    <property type="protein sequence ID" value="CAC5422715.1"/>
    <property type="molecule type" value="Genomic_DNA"/>
</dbReference>
<organism evidence="4 5">
    <name type="scientific">Mytilus coruscus</name>
    <name type="common">Sea mussel</name>
    <dbReference type="NCBI Taxonomy" id="42192"/>
    <lineage>
        <taxon>Eukaryota</taxon>
        <taxon>Metazoa</taxon>
        <taxon>Spiralia</taxon>
        <taxon>Lophotrochozoa</taxon>
        <taxon>Mollusca</taxon>
        <taxon>Bivalvia</taxon>
        <taxon>Autobranchia</taxon>
        <taxon>Pteriomorphia</taxon>
        <taxon>Mytilida</taxon>
        <taxon>Mytiloidea</taxon>
        <taxon>Mytilidae</taxon>
        <taxon>Mytilinae</taxon>
        <taxon>Mytilus</taxon>
    </lineage>
</organism>
<keyword evidence="1" id="KW-0479">Metal-binding</keyword>
<reference evidence="4 5" key="1">
    <citation type="submission" date="2020-06" db="EMBL/GenBank/DDBJ databases">
        <authorList>
            <person name="Li R."/>
            <person name="Bekaert M."/>
        </authorList>
    </citation>
    <scope>NUCLEOTIDE SEQUENCE [LARGE SCALE GENOMIC DNA]</scope>
    <source>
        <strain evidence="5">wild</strain>
    </source>
</reference>
<keyword evidence="2" id="KW-0175">Coiled coil</keyword>
<dbReference type="CDD" id="cd19776">
    <property type="entry name" value="Bbox2_TRIM25_C-IV"/>
    <property type="match status" value="1"/>
</dbReference>
<dbReference type="InterPro" id="IPR000315">
    <property type="entry name" value="Znf_B-box"/>
</dbReference>
<sequence>MIEKQYRSLKSFAIHANRKTFHRRPSRSALYAKKHIANRTKLIISCIKYPDIIHKIIPLQKIEEHSASSKELGFVNCEEHPDKNIEIFCNDHSTPCCTVCATVHHRKCEQIVSVDKAASGVKQSTKAWERMVKLKETSAKLGKVILYNRNCMTTFEQDIEVVLTDLKSQKDNVIKRINKLELKLQNETHDTKKRLILKMSDKATATSSLKSTIDDWKHILEACSLHSSDLQVLVKMEENLSGLDTNTVDTITVDINTVDTITVDTNTEDTIKVDTNTVGTITVNTNTEGTIRVDTNTEETITVDTNTEDTINVDTNTADTITVDTNTEDTIKVDTNTVDTITVDTNTVGTITVETTTVKIITGGNI</sequence>
<dbReference type="PROSITE" id="PS50119">
    <property type="entry name" value="ZF_BBOX"/>
    <property type="match status" value="1"/>
</dbReference>